<gene>
    <name evidence="2" type="ORF">GMA6_64</name>
</gene>
<dbReference type="GeneID" id="28801114"/>
<evidence type="ECO:0000313" key="2">
    <source>
        <dbReference type="EMBL" id="AKL88345.1"/>
    </source>
</evidence>
<reference evidence="2 3" key="1">
    <citation type="journal article" date="2015" name="PLoS ONE">
        <title>Lysis to Kill: Evaluation of the Lytic Abilities, and Genomics of Nine Bacteriophages Infective for Gordonia spp. and Their Potential Use in Activated Sludge Foam Biocontrol.</title>
        <authorList>
            <person name="Dyson Z.A."/>
            <person name="Tucci J."/>
            <person name="Seviour R.J."/>
            <person name="Petrovski S."/>
        </authorList>
    </citation>
    <scope>NUCLEOTIDE SEQUENCE [LARGE SCALE GENOMIC DNA]</scope>
</reference>
<proteinExistence type="predicted"/>
<dbReference type="RefSeq" id="YP_009273546.1">
    <property type="nucleotide sequence ID" value="NC_030906.1"/>
</dbReference>
<evidence type="ECO:0000313" key="3">
    <source>
        <dbReference type="Proteomes" id="UP000203886"/>
    </source>
</evidence>
<feature type="region of interest" description="Disordered" evidence="1">
    <location>
        <begin position="1"/>
        <end position="24"/>
    </location>
</feature>
<dbReference type="EMBL" id="KR063280">
    <property type="protein sequence ID" value="AKL88345.1"/>
    <property type="molecule type" value="Genomic_DNA"/>
</dbReference>
<dbReference type="KEGG" id="vg:28801114"/>
<organism evidence="2 3">
    <name type="scientific">Gordonia phage GMA6</name>
    <dbReference type="NCBI Taxonomy" id="1647285"/>
    <lineage>
        <taxon>Viruses</taxon>
        <taxon>Duplodnaviria</taxon>
        <taxon>Heunggongvirae</taxon>
        <taxon>Uroviricota</taxon>
        <taxon>Caudoviricetes</taxon>
        <taxon>Bendigovirus</taxon>
        <taxon>Bendigovirus GMA6</taxon>
    </lineage>
</organism>
<feature type="compositionally biased region" description="Basic residues" evidence="1">
    <location>
        <begin position="8"/>
        <end position="18"/>
    </location>
</feature>
<accession>A0A0K0NKT4</accession>
<name>A0A0K0NKT4_9CAUD</name>
<sequence>MSTAPEKKTKKVTMRKRRSDSPEENLRRIAALRKRQDEIGAQIKERQDELLKQLETSELDKLIFKDEEDGVTITGTVVRSETVSMDEEALKKKVGASTWKKITSLVLDKKKLDIAMSSGDVSLTDVAAVSTTTPRSPYIRVTVK</sequence>
<dbReference type="Proteomes" id="UP000203886">
    <property type="component" value="Segment"/>
</dbReference>
<protein>
    <submittedName>
        <fullName evidence="2">Uncharacterized protein</fullName>
    </submittedName>
</protein>
<keyword evidence="3" id="KW-1185">Reference proteome</keyword>
<evidence type="ECO:0000256" key="1">
    <source>
        <dbReference type="SAM" id="MobiDB-lite"/>
    </source>
</evidence>